<protein>
    <recommendedName>
        <fullName evidence="4">BTB domain-containing protein</fullName>
    </recommendedName>
</protein>
<dbReference type="Proteomes" id="UP000799764">
    <property type="component" value="Unassembled WGS sequence"/>
</dbReference>
<evidence type="ECO:0008006" key="4">
    <source>
        <dbReference type="Google" id="ProtNLM"/>
    </source>
</evidence>
<evidence type="ECO:0000256" key="1">
    <source>
        <dbReference type="SAM" id="MobiDB-lite"/>
    </source>
</evidence>
<feature type="non-terminal residue" evidence="2">
    <location>
        <position position="172"/>
    </location>
</feature>
<dbReference type="Gene3D" id="1.10.10.2360">
    <property type="match status" value="1"/>
</dbReference>
<keyword evidence="3" id="KW-1185">Reference proteome</keyword>
<dbReference type="CDD" id="cd18186">
    <property type="entry name" value="BTB_POZ_ZBTB_KLHL-like"/>
    <property type="match status" value="1"/>
</dbReference>
<gene>
    <name evidence="2" type="ORF">P171DRAFT_431658</name>
</gene>
<dbReference type="InterPro" id="IPR011333">
    <property type="entry name" value="SKP1/BTB/POZ_sf"/>
</dbReference>
<reference evidence="2" key="1">
    <citation type="journal article" date="2020" name="Stud. Mycol.">
        <title>101 Dothideomycetes genomes: a test case for predicting lifestyles and emergence of pathogens.</title>
        <authorList>
            <person name="Haridas S."/>
            <person name="Albert R."/>
            <person name="Binder M."/>
            <person name="Bloem J."/>
            <person name="Labutti K."/>
            <person name="Salamov A."/>
            <person name="Andreopoulos B."/>
            <person name="Baker S."/>
            <person name="Barry K."/>
            <person name="Bills G."/>
            <person name="Bluhm B."/>
            <person name="Cannon C."/>
            <person name="Castanera R."/>
            <person name="Culley D."/>
            <person name="Daum C."/>
            <person name="Ezra D."/>
            <person name="Gonzalez J."/>
            <person name="Henrissat B."/>
            <person name="Kuo A."/>
            <person name="Liang C."/>
            <person name="Lipzen A."/>
            <person name="Lutzoni F."/>
            <person name="Magnuson J."/>
            <person name="Mondo S."/>
            <person name="Nolan M."/>
            <person name="Ohm R."/>
            <person name="Pangilinan J."/>
            <person name="Park H.-J."/>
            <person name="Ramirez L."/>
            <person name="Alfaro M."/>
            <person name="Sun H."/>
            <person name="Tritt A."/>
            <person name="Yoshinaga Y."/>
            <person name="Zwiers L.-H."/>
            <person name="Turgeon B."/>
            <person name="Goodwin S."/>
            <person name="Spatafora J."/>
            <person name="Crous P."/>
            <person name="Grigoriev I."/>
        </authorList>
    </citation>
    <scope>NUCLEOTIDE SEQUENCE</scope>
    <source>
        <strain evidence="2">CBS 690.94</strain>
    </source>
</reference>
<dbReference type="AlphaFoldDB" id="A0A9P4PL65"/>
<proteinExistence type="predicted"/>
<evidence type="ECO:0000313" key="2">
    <source>
        <dbReference type="EMBL" id="KAF2444866.1"/>
    </source>
</evidence>
<accession>A0A9P4PL65</accession>
<dbReference type="OrthoDB" id="194443at2759"/>
<dbReference type="PANTHER" id="PTHR47843">
    <property type="entry name" value="BTB DOMAIN-CONTAINING PROTEIN-RELATED"/>
    <property type="match status" value="1"/>
</dbReference>
<name>A0A9P4PL65_9PLEO</name>
<comment type="caution">
    <text evidence="2">The sequence shown here is derived from an EMBL/GenBank/DDBJ whole genome shotgun (WGS) entry which is preliminary data.</text>
</comment>
<evidence type="ECO:0000313" key="3">
    <source>
        <dbReference type="Proteomes" id="UP000799764"/>
    </source>
</evidence>
<feature type="region of interest" description="Disordered" evidence="1">
    <location>
        <begin position="1"/>
        <end position="21"/>
    </location>
</feature>
<dbReference type="Gene3D" id="3.30.710.10">
    <property type="entry name" value="Potassium Channel Kv1.1, Chain A"/>
    <property type="match status" value="1"/>
</dbReference>
<dbReference type="SUPFAM" id="SSF54695">
    <property type="entry name" value="POZ domain"/>
    <property type="match status" value="1"/>
</dbReference>
<sequence>MMQHRAKHPPPPPYFWEQDTPKHRDEGNARDLWIAFQTITARSDYHHLSLEELRLEDYKRGKTMKFRVPAFSFEQRWGGEETVRSDLLNLIQGPGIEIRVGEEPYTQQTWSLPQRLLSYHSDFFKIACTIGLRERNERLVSFPKDSPDTFRLFVEWLYFGKYTLPFLHRDRY</sequence>
<dbReference type="PANTHER" id="PTHR47843:SF2">
    <property type="entry name" value="BTB DOMAIN-CONTAINING PROTEIN"/>
    <property type="match status" value="1"/>
</dbReference>
<dbReference type="EMBL" id="MU001500">
    <property type="protein sequence ID" value="KAF2444866.1"/>
    <property type="molecule type" value="Genomic_DNA"/>
</dbReference>
<organism evidence="2 3">
    <name type="scientific">Karstenula rhodostoma CBS 690.94</name>
    <dbReference type="NCBI Taxonomy" id="1392251"/>
    <lineage>
        <taxon>Eukaryota</taxon>
        <taxon>Fungi</taxon>
        <taxon>Dikarya</taxon>
        <taxon>Ascomycota</taxon>
        <taxon>Pezizomycotina</taxon>
        <taxon>Dothideomycetes</taxon>
        <taxon>Pleosporomycetidae</taxon>
        <taxon>Pleosporales</taxon>
        <taxon>Massarineae</taxon>
        <taxon>Didymosphaeriaceae</taxon>
        <taxon>Karstenula</taxon>
    </lineage>
</organism>